<dbReference type="EMBL" id="CAAALY010005936">
    <property type="protein sequence ID" value="VEL09282.1"/>
    <property type="molecule type" value="Genomic_DNA"/>
</dbReference>
<gene>
    <name evidence="3" type="ORF">PXEA_LOCUS2722</name>
</gene>
<sequence length="216" mass="23500">MHGDDRNSQPSSSVCNGNGPSVGALGGQHRFVRQPVLGIQTRSSSAVAALAATVAAATATGVPTAPDIPTVANSNNTHSIFSSANSALSKTETVVFSSTKVMERAKHRLFTLSYSFCYICLMSHFLFSQLTLPVRFFTRVPPSKTYVAPSLFSLHLWLKPALLALQIPPAPLPHLHLGVNLNLPHQYISALIRDHLFIPHLLLRVLYRLPSLLMKN</sequence>
<evidence type="ECO:0000256" key="2">
    <source>
        <dbReference type="SAM" id="Phobius"/>
    </source>
</evidence>
<feature type="transmembrane region" description="Helical" evidence="2">
    <location>
        <begin position="109"/>
        <end position="127"/>
    </location>
</feature>
<feature type="region of interest" description="Disordered" evidence="1">
    <location>
        <begin position="1"/>
        <end position="20"/>
    </location>
</feature>
<evidence type="ECO:0000256" key="1">
    <source>
        <dbReference type="SAM" id="MobiDB-lite"/>
    </source>
</evidence>
<organism evidence="3 4">
    <name type="scientific">Protopolystoma xenopodis</name>
    <dbReference type="NCBI Taxonomy" id="117903"/>
    <lineage>
        <taxon>Eukaryota</taxon>
        <taxon>Metazoa</taxon>
        <taxon>Spiralia</taxon>
        <taxon>Lophotrochozoa</taxon>
        <taxon>Platyhelminthes</taxon>
        <taxon>Monogenea</taxon>
        <taxon>Polyopisthocotylea</taxon>
        <taxon>Polystomatidea</taxon>
        <taxon>Polystomatidae</taxon>
        <taxon>Protopolystoma</taxon>
    </lineage>
</organism>
<accession>A0A448WDR8</accession>
<keyword evidence="2" id="KW-0812">Transmembrane</keyword>
<protein>
    <submittedName>
        <fullName evidence="3">Uncharacterized protein</fullName>
    </submittedName>
</protein>
<keyword evidence="2" id="KW-0472">Membrane</keyword>
<name>A0A448WDR8_9PLAT</name>
<dbReference type="Proteomes" id="UP000784294">
    <property type="component" value="Unassembled WGS sequence"/>
</dbReference>
<dbReference type="AlphaFoldDB" id="A0A448WDR8"/>
<evidence type="ECO:0000313" key="4">
    <source>
        <dbReference type="Proteomes" id="UP000784294"/>
    </source>
</evidence>
<comment type="caution">
    <text evidence="3">The sequence shown here is derived from an EMBL/GenBank/DDBJ whole genome shotgun (WGS) entry which is preliminary data.</text>
</comment>
<keyword evidence="2" id="KW-1133">Transmembrane helix</keyword>
<feature type="compositionally biased region" description="Polar residues" evidence="1">
    <location>
        <begin position="8"/>
        <end position="19"/>
    </location>
</feature>
<proteinExistence type="predicted"/>
<keyword evidence="4" id="KW-1185">Reference proteome</keyword>
<reference evidence="3" key="1">
    <citation type="submission" date="2018-11" db="EMBL/GenBank/DDBJ databases">
        <authorList>
            <consortium name="Pathogen Informatics"/>
        </authorList>
    </citation>
    <scope>NUCLEOTIDE SEQUENCE</scope>
</reference>
<evidence type="ECO:0000313" key="3">
    <source>
        <dbReference type="EMBL" id="VEL09282.1"/>
    </source>
</evidence>